<accession>A0ACB9NSC7</accession>
<protein>
    <submittedName>
        <fullName evidence="1">Uncharacterized protein</fullName>
    </submittedName>
</protein>
<sequence>MHERKHHNFRVVIGGENNEDGIDTAKNVDNGGSPRDLVSETSFGFQRRRKRMARYRRRPSITFVTLGPSSPASSALTSPSPAAAMDRRKLRFLFEKELKNSDVSPLKRMVLPKKAAEAHLPALDSKEGIIISMDDLDGLHVWSFKYRFWPNNNSRMYVLENTGDFVNTHGLRPGDSIVVYQDDQSPNFVIQAKKAGEEEEDMYTDGSKSTIRGNIHNKECPEVNEIIDSFDMIYPAMEEGEGMSFVYETTFSNYSPLDFLGGCMTNYARISPPENFASVENLCSDDFS</sequence>
<comment type="caution">
    <text evidence="1">The sequence shown here is derived from an EMBL/GenBank/DDBJ whole genome shotgun (WGS) entry which is preliminary data.</text>
</comment>
<dbReference type="EMBL" id="CM042886">
    <property type="protein sequence ID" value="KAI4339492.1"/>
    <property type="molecule type" value="Genomic_DNA"/>
</dbReference>
<gene>
    <name evidence="1" type="ORF">MLD38_024433</name>
</gene>
<keyword evidence="2" id="KW-1185">Reference proteome</keyword>
<proteinExistence type="predicted"/>
<organism evidence="1 2">
    <name type="scientific">Melastoma candidum</name>
    <dbReference type="NCBI Taxonomy" id="119954"/>
    <lineage>
        <taxon>Eukaryota</taxon>
        <taxon>Viridiplantae</taxon>
        <taxon>Streptophyta</taxon>
        <taxon>Embryophyta</taxon>
        <taxon>Tracheophyta</taxon>
        <taxon>Spermatophyta</taxon>
        <taxon>Magnoliopsida</taxon>
        <taxon>eudicotyledons</taxon>
        <taxon>Gunneridae</taxon>
        <taxon>Pentapetalae</taxon>
        <taxon>rosids</taxon>
        <taxon>malvids</taxon>
        <taxon>Myrtales</taxon>
        <taxon>Melastomataceae</taxon>
        <taxon>Melastomatoideae</taxon>
        <taxon>Melastomateae</taxon>
        <taxon>Melastoma</taxon>
    </lineage>
</organism>
<name>A0ACB9NSC7_9MYRT</name>
<evidence type="ECO:0000313" key="1">
    <source>
        <dbReference type="EMBL" id="KAI4339492.1"/>
    </source>
</evidence>
<reference evidence="2" key="1">
    <citation type="journal article" date="2023" name="Front. Plant Sci.">
        <title>Chromosomal-level genome assembly of Melastoma candidum provides insights into trichome evolution.</title>
        <authorList>
            <person name="Zhong Y."/>
            <person name="Wu W."/>
            <person name="Sun C."/>
            <person name="Zou P."/>
            <person name="Liu Y."/>
            <person name="Dai S."/>
            <person name="Zhou R."/>
        </authorList>
    </citation>
    <scope>NUCLEOTIDE SEQUENCE [LARGE SCALE GENOMIC DNA]</scope>
</reference>
<evidence type="ECO:0000313" key="2">
    <source>
        <dbReference type="Proteomes" id="UP001057402"/>
    </source>
</evidence>
<dbReference type="Proteomes" id="UP001057402">
    <property type="component" value="Chromosome 7"/>
</dbReference>